<evidence type="ECO:0000256" key="2">
    <source>
        <dbReference type="ARBA" id="ARBA00022527"/>
    </source>
</evidence>
<dbReference type="SUPFAM" id="SSF56112">
    <property type="entry name" value="Protein kinase-like (PK-like)"/>
    <property type="match status" value="1"/>
</dbReference>
<protein>
    <recommendedName>
        <fullName evidence="1">non-specific serine/threonine protein kinase</fullName>
        <ecNumber evidence="1">2.7.11.1</ecNumber>
    </recommendedName>
</protein>
<dbReference type="PANTHER" id="PTHR24363:SF0">
    <property type="entry name" value="SERINE_THREONINE KINASE LIKE DOMAIN CONTAINING 1"/>
    <property type="match status" value="1"/>
</dbReference>
<proteinExistence type="predicted"/>
<evidence type="ECO:0000313" key="11">
    <source>
        <dbReference type="EMBL" id="GAA2126307.1"/>
    </source>
</evidence>
<evidence type="ECO:0000259" key="10">
    <source>
        <dbReference type="PROSITE" id="PS50011"/>
    </source>
</evidence>
<dbReference type="Gene3D" id="1.10.510.10">
    <property type="entry name" value="Transferase(Phosphotransferase) domain 1"/>
    <property type="match status" value="1"/>
</dbReference>
<dbReference type="Pfam" id="PF16918">
    <property type="entry name" value="PknG_TPR"/>
    <property type="match status" value="1"/>
</dbReference>
<evidence type="ECO:0000256" key="4">
    <source>
        <dbReference type="ARBA" id="ARBA00022741"/>
    </source>
</evidence>
<accession>A0ABP5K2J6</accession>
<evidence type="ECO:0000256" key="7">
    <source>
        <dbReference type="ARBA" id="ARBA00047899"/>
    </source>
</evidence>
<keyword evidence="4" id="KW-0547">Nucleotide-binding</keyword>
<organism evidence="11 12">
    <name type="scientific">Kitasatospora saccharophila</name>
    <dbReference type="NCBI Taxonomy" id="407973"/>
    <lineage>
        <taxon>Bacteria</taxon>
        <taxon>Bacillati</taxon>
        <taxon>Actinomycetota</taxon>
        <taxon>Actinomycetes</taxon>
        <taxon>Kitasatosporales</taxon>
        <taxon>Streptomycetaceae</taxon>
        <taxon>Kitasatospora</taxon>
    </lineage>
</organism>
<evidence type="ECO:0000256" key="3">
    <source>
        <dbReference type="ARBA" id="ARBA00022679"/>
    </source>
</evidence>
<dbReference type="Pfam" id="PF00069">
    <property type="entry name" value="Pkinase"/>
    <property type="match status" value="1"/>
</dbReference>
<comment type="catalytic activity">
    <reaction evidence="8">
        <text>L-seryl-[protein] + ATP = O-phospho-L-seryl-[protein] + ADP + H(+)</text>
        <dbReference type="Rhea" id="RHEA:17989"/>
        <dbReference type="Rhea" id="RHEA-COMP:9863"/>
        <dbReference type="Rhea" id="RHEA-COMP:11604"/>
        <dbReference type="ChEBI" id="CHEBI:15378"/>
        <dbReference type="ChEBI" id="CHEBI:29999"/>
        <dbReference type="ChEBI" id="CHEBI:30616"/>
        <dbReference type="ChEBI" id="CHEBI:83421"/>
        <dbReference type="ChEBI" id="CHEBI:456216"/>
        <dbReference type="EC" id="2.7.11.1"/>
    </reaction>
</comment>
<keyword evidence="3" id="KW-0808">Transferase</keyword>
<dbReference type="InterPro" id="IPR011009">
    <property type="entry name" value="Kinase-like_dom_sf"/>
</dbReference>
<comment type="catalytic activity">
    <reaction evidence="7">
        <text>L-threonyl-[protein] + ATP = O-phospho-L-threonyl-[protein] + ADP + H(+)</text>
        <dbReference type="Rhea" id="RHEA:46608"/>
        <dbReference type="Rhea" id="RHEA-COMP:11060"/>
        <dbReference type="Rhea" id="RHEA-COMP:11605"/>
        <dbReference type="ChEBI" id="CHEBI:15378"/>
        <dbReference type="ChEBI" id="CHEBI:30013"/>
        <dbReference type="ChEBI" id="CHEBI:30616"/>
        <dbReference type="ChEBI" id="CHEBI:61977"/>
        <dbReference type="ChEBI" id="CHEBI:456216"/>
        <dbReference type="EC" id="2.7.11.1"/>
    </reaction>
</comment>
<dbReference type="GO" id="GO:0016301">
    <property type="term" value="F:kinase activity"/>
    <property type="evidence" value="ECO:0007669"/>
    <property type="project" value="UniProtKB-KW"/>
</dbReference>
<keyword evidence="12" id="KW-1185">Reference proteome</keyword>
<keyword evidence="2" id="KW-0723">Serine/threonine-protein kinase</keyword>
<evidence type="ECO:0000256" key="1">
    <source>
        <dbReference type="ARBA" id="ARBA00012513"/>
    </source>
</evidence>
<dbReference type="InterPro" id="IPR031636">
    <property type="entry name" value="PknG_TPR"/>
</dbReference>
<dbReference type="SUPFAM" id="SSF48452">
    <property type="entry name" value="TPR-like"/>
    <property type="match status" value="1"/>
</dbReference>
<evidence type="ECO:0000256" key="5">
    <source>
        <dbReference type="ARBA" id="ARBA00022777"/>
    </source>
</evidence>
<evidence type="ECO:0000256" key="6">
    <source>
        <dbReference type="ARBA" id="ARBA00022840"/>
    </source>
</evidence>
<dbReference type="Pfam" id="PF16919">
    <property type="entry name" value="PknG_rubred"/>
    <property type="match status" value="1"/>
</dbReference>
<dbReference type="EC" id="2.7.11.1" evidence="1"/>
<sequence length="865" mass="90112">MAEACARTGCVGEIDPDGYCTECGLAPAAAPTAAAPAAAAPAAAAPAAAATVRPGPGDACGREGCTGALDPDGYCDECGLAAAPPAALPAPAAPAPVPAPRPARPGPGDACGREGCTGALDPDGYCDECGLAAAPPAALPAPVAPAGPPSSVPSGGVPSGGVSGRSRSGRSGRSGRGGSVSVRSSRGGSGTARRGNLGAGLVTIAPVPAADPARAVLANPEVPERKRFCSRCDRPVGREQDGRPGRPEGFCTKCGTAYSFSPKLSRGDLVGGQYEVMGCLAHGGLGWIYLAVDRRVNDRWVVLKGLLDTGDEDALAVAIAERRFLAEVDHPNIVRIINFVEHPDARTGAADGYIVMEYVGGKSLKDIANERLGPDGRREPLPVEQALAYGLAALPALGYLHARGLVYCDFKLDNVIQSDDMLKIIDLGAVRRHDDEGPIYGTVGYQAPEIATAGPSPASDLYTVARTLAVLTFDFRGYTERWQHELPGPDEVEVFARYESFHRLLVRATDPDPARRFASAEEMAGQLTGVLREVLSLQDGRARPAASTLFGPELRVVETELTERAPDARVAALALPAPLPDPADPNAGLLGTLPAAAPAEVLAALRTAGADSPELRLRALRTHLELADTAAAAEQLTALEAEHPGDWRVVWHRGLTALATDRAAEARDAFEALYDAFPGESAPKLALALCAELLGDTAAAAGHYALVNAVDRSFVSAAFGLARVRLAAGDRDGAVAALEAVPEGSTHWTAARIGTVRARLRGRAATEPLAAELADSSARLTALALDARRREELAVEVLDSALNWVLAGAAGRPATLTVLGHPAAERELRLALEHSYRMLARLSDRAETRIEWVERANRARPRTWV</sequence>
<dbReference type="InterPro" id="IPR031634">
    <property type="entry name" value="PknG_rubred"/>
</dbReference>
<dbReference type="PANTHER" id="PTHR24363">
    <property type="entry name" value="SERINE/THREONINE PROTEIN KINASE"/>
    <property type="match status" value="1"/>
</dbReference>
<evidence type="ECO:0000256" key="8">
    <source>
        <dbReference type="ARBA" id="ARBA00048679"/>
    </source>
</evidence>
<feature type="compositionally biased region" description="Low complexity" evidence="9">
    <location>
        <begin position="179"/>
        <end position="195"/>
    </location>
</feature>
<dbReference type="CDD" id="cd14014">
    <property type="entry name" value="STKc_PknB_like"/>
    <property type="match status" value="1"/>
</dbReference>
<keyword evidence="5 11" id="KW-0418">Kinase</keyword>
<comment type="caution">
    <text evidence="11">The sequence shown here is derived from an EMBL/GenBank/DDBJ whole genome shotgun (WGS) entry which is preliminary data.</text>
</comment>
<evidence type="ECO:0000313" key="12">
    <source>
        <dbReference type="Proteomes" id="UP001500897"/>
    </source>
</evidence>
<dbReference type="Gene3D" id="1.25.40.10">
    <property type="entry name" value="Tetratricopeptide repeat domain"/>
    <property type="match status" value="1"/>
</dbReference>
<name>A0ABP5K2J6_9ACTN</name>
<feature type="domain" description="Protein kinase" evidence="10">
    <location>
        <begin position="274"/>
        <end position="554"/>
    </location>
</feature>
<dbReference type="Gene3D" id="3.30.200.20">
    <property type="entry name" value="Phosphorylase Kinase, domain 1"/>
    <property type="match status" value="1"/>
</dbReference>
<dbReference type="Proteomes" id="UP001500897">
    <property type="component" value="Unassembled WGS sequence"/>
</dbReference>
<dbReference type="RefSeq" id="WP_344559511.1">
    <property type="nucleotide sequence ID" value="NZ_BAAANS010000120.1"/>
</dbReference>
<dbReference type="PROSITE" id="PS50011">
    <property type="entry name" value="PROTEIN_KINASE_DOM"/>
    <property type="match status" value="1"/>
</dbReference>
<evidence type="ECO:0000256" key="9">
    <source>
        <dbReference type="SAM" id="MobiDB-lite"/>
    </source>
</evidence>
<dbReference type="InterPro" id="IPR011990">
    <property type="entry name" value="TPR-like_helical_dom_sf"/>
</dbReference>
<feature type="region of interest" description="Disordered" evidence="9">
    <location>
        <begin position="143"/>
        <end position="196"/>
    </location>
</feature>
<dbReference type="InterPro" id="IPR000719">
    <property type="entry name" value="Prot_kinase_dom"/>
</dbReference>
<dbReference type="EMBL" id="BAAANS010000120">
    <property type="protein sequence ID" value="GAA2126307.1"/>
    <property type="molecule type" value="Genomic_DNA"/>
</dbReference>
<keyword evidence="6" id="KW-0067">ATP-binding</keyword>
<gene>
    <name evidence="11" type="ORF">GCM10009759_78650</name>
</gene>
<reference evidence="12" key="1">
    <citation type="journal article" date="2019" name="Int. J. Syst. Evol. Microbiol.">
        <title>The Global Catalogue of Microorganisms (GCM) 10K type strain sequencing project: providing services to taxonomists for standard genome sequencing and annotation.</title>
        <authorList>
            <consortium name="The Broad Institute Genomics Platform"/>
            <consortium name="The Broad Institute Genome Sequencing Center for Infectious Disease"/>
            <person name="Wu L."/>
            <person name="Ma J."/>
        </authorList>
    </citation>
    <scope>NUCLEOTIDE SEQUENCE [LARGE SCALE GENOMIC DNA]</scope>
    <source>
        <strain evidence="12">JCM 14559</strain>
    </source>
</reference>